<dbReference type="EMBL" id="JASCZI010121180">
    <property type="protein sequence ID" value="MED6160355.1"/>
    <property type="molecule type" value="Genomic_DNA"/>
</dbReference>
<protein>
    <submittedName>
        <fullName evidence="2">Uncharacterized protein</fullName>
    </submittedName>
</protein>
<reference evidence="2 3" key="1">
    <citation type="journal article" date="2023" name="Plants (Basel)">
        <title>Bridging the Gap: Combining Genomics and Transcriptomics Approaches to Understand Stylosanthes scabra, an Orphan Legume from the Brazilian Caatinga.</title>
        <authorList>
            <person name="Ferreira-Neto J.R.C."/>
            <person name="da Silva M.D."/>
            <person name="Binneck E."/>
            <person name="de Melo N.F."/>
            <person name="da Silva R.H."/>
            <person name="de Melo A.L.T.M."/>
            <person name="Pandolfi V."/>
            <person name="Bustamante F.O."/>
            <person name="Brasileiro-Vidal A.C."/>
            <person name="Benko-Iseppon A.M."/>
        </authorList>
    </citation>
    <scope>NUCLEOTIDE SEQUENCE [LARGE SCALE GENOMIC DNA]</scope>
    <source>
        <tissue evidence="2">Leaves</tissue>
    </source>
</reference>
<feature type="compositionally biased region" description="Polar residues" evidence="1">
    <location>
        <begin position="1"/>
        <end position="16"/>
    </location>
</feature>
<feature type="region of interest" description="Disordered" evidence="1">
    <location>
        <begin position="1"/>
        <end position="20"/>
    </location>
</feature>
<keyword evidence="3" id="KW-1185">Reference proteome</keyword>
<accession>A0ABU6UJ71</accession>
<sequence length="75" mass="7935">MDSHPTSVAGNSVVSDETNDAGCQVDVNILQFVRPTHTRLNRLSSGTSVEESLTQGPAQSEQVGGPDSNLIPQQE</sequence>
<organism evidence="2 3">
    <name type="scientific">Stylosanthes scabra</name>
    <dbReference type="NCBI Taxonomy" id="79078"/>
    <lineage>
        <taxon>Eukaryota</taxon>
        <taxon>Viridiplantae</taxon>
        <taxon>Streptophyta</taxon>
        <taxon>Embryophyta</taxon>
        <taxon>Tracheophyta</taxon>
        <taxon>Spermatophyta</taxon>
        <taxon>Magnoliopsida</taxon>
        <taxon>eudicotyledons</taxon>
        <taxon>Gunneridae</taxon>
        <taxon>Pentapetalae</taxon>
        <taxon>rosids</taxon>
        <taxon>fabids</taxon>
        <taxon>Fabales</taxon>
        <taxon>Fabaceae</taxon>
        <taxon>Papilionoideae</taxon>
        <taxon>50 kb inversion clade</taxon>
        <taxon>dalbergioids sensu lato</taxon>
        <taxon>Dalbergieae</taxon>
        <taxon>Pterocarpus clade</taxon>
        <taxon>Stylosanthes</taxon>
    </lineage>
</organism>
<evidence type="ECO:0000256" key="1">
    <source>
        <dbReference type="SAM" id="MobiDB-lite"/>
    </source>
</evidence>
<name>A0ABU6UJ71_9FABA</name>
<feature type="region of interest" description="Disordered" evidence="1">
    <location>
        <begin position="42"/>
        <end position="75"/>
    </location>
</feature>
<gene>
    <name evidence="2" type="ORF">PIB30_050707</name>
</gene>
<proteinExistence type="predicted"/>
<feature type="compositionally biased region" description="Polar residues" evidence="1">
    <location>
        <begin position="42"/>
        <end position="62"/>
    </location>
</feature>
<evidence type="ECO:0000313" key="3">
    <source>
        <dbReference type="Proteomes" id="UP001341840"/>
    </source>
</evidence>
<comment type="caution">
    <text evidence="2">The sequence shown here is derived from an EMBL/GenBank/DDBJ whole genome shotgun (WGS) entry which is preliminary data.</text>
</comment>
<dbReference type="Proteomes" id="UP001341840">
    <property type="component" value="Unassembled WGS sequence"/>
</dbReference>
<evidence type="ECO:0000313" key="2">
    <source>
        <dbReference type="EMBL" id="MED6160355.1"/>
    </source>
</evidence>